<dbReference type="Pfam" id="PF13715">
    <property type="entry name" value="CarbopepD_reg_2"/>
    <property type="match status" value="1"/>
</dbReference>
<dbReference type="STRING" id="555500.I215_09057"/>
<dbReference type="InterPro" id="IPR039426">
    <property type="entry name" value="TonB-dep_rcpt-like"/>
</dbReference>
<accession>K2QKD6</accession>
<evidence type="ECO:0000256" key="5">
    <source>
        <dbReference type="ARBA" id="ARBA00023077"/>
    </source>
</evidence>
<dbReference type="InterPro" id="IPR000531">
    <property type="entry name" value="Beta-barrel_TonB"/>
</dbReference>
<dbReference type="Gene3D" id="2.40.170.20">
    <property type="entry name" value="TonB-dependent receptor, beta-barrel domain"/>
    <property type="match status" value="1"/>
</dbReference>
<organism evidence="10 11">
    <name type="scientific">Galbibacter marinus</name>
    <dbReference type="NCBI Taxonomy" id="555500"/>
    <lineage>
        <taxon>Bacteria</taxon>
        <taxon>Pseudomonadati</taxon>
        <taxon>Bacteroidota</taxon>
        <taxon>Flavobacteriia</taxon>
        <taxon>Flavobacteriales</taxon>
        <taxon>Flavobacteriaceae</taxon>
        <taxon>Galbibacter</taxon>
    </lineage>
</organism>
<evidence type="ECO:0000256" key="7">
    <source>
        <dbReference type="ARBA" id="ARBA00023237"/>
    </source>
</evidence>
<dbReference type="AlphaFoldDB" id="K2QKD6"/>
<evidence type="ECO:0000256" key="6">
    <source>
        <dbReference type="ARBA" id="ARBA00023136"/>
    </source>
</evidence>
<dbReference type="RefSeq" id="WP_008991660.1">
    <property type="nucleotide sequence ID" value="NZ_AMSG01000010.1"/>
</dbReference>
<keyword evidence="5" id="KW-0798">TonB box</keyword>
<dbReference type="EMBL" id="AMSG01000010">
    <property type="protein sequence ID" value="EKF55167.1"/>
    <property type="molecule type" value="Genomic_DNA"/>
</dbReference>
<comment type="caution">
    <text evidence="10">The sequence shown here is derived from an EMBL/GenBank/DDBJ whole genome shotgun (WGS) entry which is preliminary data.</text>
</comment>
<keyword evidence="7 8" id="KW-0998">Cell outer membrane</keyword>
<dbReference type="SUPFAM" id="SSF56935">
    <property type="entry name" value="Porins"/>
    <property type="match status" value="1"/>
</dbReference>
<dbReference type="InterPro" id="IPR036942">
    <property type="entry name" value="Beta-barrel_TonB_sf"/>
</dbReference>
<dbReference type="Proteomes" id="UP000007364">
    <property type="component" value="Unassembled WGS sequence"/>
</dbReference>
<evidence type="ECO:0000256" key="1">
    <source>
        <dbReference type="ARBA" id="ARBA00004571"/>
    </source>
</evidence>
<protein>
    <submittedName>
        <fullName evidence="10">Outer membrane cobalamin receptor protein</fullName>
    </submittedName>
</protein>
<dbReference type="SUPFAM" id="SSF49464">
    <property type="entry name" value="Carboxypeptidase regulatory domain-like"/>
    <property type="match status" value="1"/>
</dbReference>
<dbReference type="GO" id="GO:0009279">
    <property type="term" value="C:cell outer membrane"/>
    <property type="evidence" value="ECO:0007669"/>
    <property type="project" value="UniProtKB-SubCell"/>
</dbReference>
<keyword evidence="4 8" id="KW-0812">Transmembrane</keyword>
<keyword evidence="6 8" id="KW-0472">Membrane</keyword>
<comment type="subcellular location">
    <subcellularLocation>
        <location evidence="1 8">Cell outer membrane</location>
        <topology evidence="1 8">Multi-pass membrane protein</topology>
    </subcellularLocation>
</comment>
<evidence type="ECO:0000256" key="3">
    <source>
        <dbReference type="ARBA" id="ARBA00022452"/>
    </source>
</evidence>
<dbReference type="Pfam" id="PF00593">
    <property type="entry name" value="TonB_dep_Rec_b-barrel"/>
    <property type="match status" value="1"/>
</dbReference>
<name>K2QKD6_9FLAO</name>
<evidence type="ECO:0000313" key="11">
    <source>
        <dbReference type="Proteomes" id="UP000007364"/>
    </source>
</evidence>
<evidence type="ECO:0000256" key="2">
    <source>
        <dbReference type="ARBA" id="ARBA00022448"/>
    </source>
</evidence>
<sequence length="735" mass="84630">MHKNTCLLLLVLICIFPTLLYPQNEIKGIVVDQYNKPMEGVNIFIENSLDGTSTDKTGRFELKSDKQQDLGINIWFTYMGYKDFVLRVEHDASPKKNYKIVMQYDDTGLEEVVVQVKRNRSTEYISTLNSIDLITTPNALGDVMAAVIRSYPGMQNNPQDGRFFVRGGDHYESKVFINDLQVHRPFSGSGPSIPSRGRFSPMLFEGVSFSTGGFGAEYGGAMSSILLLDTKSNVLNDEYEVSVKSVGVDASMSRNFSETIALTTKLEYLNLAPYRSLFPSRYEWNEDFNVISAELSPMINLKNGRIKSYNRFDITRFDYLREDIAINKNEKVNSTLKDLNFYSNNTFDYSFSDKLNFFAGMVYSINERDASGIYSNNDESFVIDNFLQFKTKINYKIFEKLQLTTGLQFNSNYYFIDYVDPSFTDNVMNRGITNSVYTSFADLKYKITPNLILKSGLRTDFSALLEENVISPRFRLEFKKIQNLTIAPYYGDFYQNPRNGDLIFDFENKLTNEKANQFGINLYWENDNRIIFIDAFNKKYTNLVKYSYVGDDRNPSEFNNQGYGTARGIDFFISDNETFNNLEYRISYTYLDSERDYQNYPFEVNPTFYSKHNLSVNTQLWVNPLNSLLGLSYYYTSGRPYTNPNNENGFLGSYIKPYQSLDFSFTYLISQNLFIHGSASNILGFSNVANYNYGAVNQEGVYPEQKILPSADNFYFLGVFYTFGGKTAREKARDF</sequence>
<dbReference type="PROSITE" id="PS52016">
    <property type="entry name" value="TONB_DEPENDENT_REC_3"/>
    <property type="match status" value="1"/>
</dbReference>
<dbReference type="OrthoDB" id="1075473at2"/>
<keyword evidence="2 8" id="KW-0813">Transport</keyword>
<dbReference type="eggNOG" id="COG4206">
    <property type="taxonomic scope" value="Bacteria"/>
</dbReference>
<evidence type="ECO:0000259" key="9">
    <source>
        <dbReference type="Pfam" id="PF00593"/>
    </source>
</evidence>
<reference evidence="10 11" key="1">
    <citation type="journal article" date="2012" name="J. Bacteriol.">
        <title>Genome Sequence of Galbibacter marinum Type Strain ck-I2-15.</title>
        <authorList>
            <person name="Lai Q."/>
            <person name="Li C."/>
            <person name="Shao Z."/>
        </authorList>
    </citation>
    <scope>NUCLEOTIDE SEQUENCE [LARGE SCALE GENOMIC DNA]</scope>
    <source>
        <strain evidence="11">ck-I2-15</strain>
    </source>
</reference>
<gene>
    <name evidence="10" type="ORF">I215_09057</name>
</gene>
<keyword evidence="11" id="KW-1185">Reference proteome</keyword>
<evidence type="ECO:0000256" key="8">
    <source>
        <dbReference type="PROSITE-ProRule" id="PRU01360"/>
    </source>
</evidence>
<dbReference type="InterPro" id="IPR008969">
    <property type="entry name" value="CarboxyPept-like_regulatory"/>
</dbReference>
<evidence type="ECO:0000313" key="10">
    <source>
        <dbReference type="EMBL" id="EKF55167.1"/>
    </source>
</evidence>
<comment type="similarity">
    <text evidence="8">Belongs to the TonB-dependent receptor family.</text>
</comment>
<evidence type="ECO:0000256" key="4">
    <source>
        <dbReference type="ARBA" id="ARBA00022692"/>
    </source>
</evidence>
<keyword evidence="3 8" id="KW-1134">Transmembrane beta strand</keyword>
<feature type="domain" description="TonB-dependent receptor-like beta-barrel" evidence="9">
    <location>
        <begin position="326"/>
        <end position="673"/>
    </location>
</feature>
<proteinExistence type="inferred from homology"/>
<keyword evidence="10" id="KW-0675">Receptor</keyword>